<feature type="transmembrane region" description="Helical" evidence="10">
    <location>
        <begin position="878"/>
        <end position="895"/>
    </location>
</feature>
<protein>
    <submittedName>
        <fullName evidence="11">Efflux RND transporter permease subunit</fullName>
    </submittedName>
</protein>
<feature type="transmembrane region" description="Helical" evidence="10">
    <location>
        <begin position="12"/>
        <end position="34"/>
    </location>
</feature>
<keyword evidence="7 10" id="KW-1133">Transmembrane helix</keyword>
<dbReference type="Gene3D" id="3.30.2090.10">
    <property type="entry name" value="Multidrug efflux transporter AcrB TolC docking domain, DN and DC subdomains"/>
    <property type="match status" value="2"/>
</dbReference>
<keyword evidence="8 10" id="KW-0472">Membrane</keyword>
<keyword evidence="12" id="KW-1185">Reference proteome</keyword>
<evidence type="ECO:0000256" key="8">
    <source>
        <dbReference type="ARBA" id="ARBA00023136"/>
    </source>
</evidence>
<evidence type="ECO:0000256" key="9">
    <source>
        <dbReference type="SAM" id="MobiDB-lite"/>
    </source>
</evidence>
<organism evidence="11 12">
    <name type="scientific">Scytonema millei VB511283</name>
    <dbReference type="NCBI Taxonomy" id="1245923"/>
    <lineage>
        <taxon>Bacteria</taxon>
        <taxon>Bacillati</taxon>
        <taxon>Cyanobacteriota</taxon>
        <taxon>Cyanophyceae</taxon>
        <taxon>Nostocales</taxon>
        <taxon>Scytonemataceae</taxon>
        <taxon>Scytonema</taxon>
    </lineage>
</organism>
<feature type="transmembrane region" description="Helical" evidence="10">
    <location>
        <begin position="376"/>
        <end position="398"/>
    </location>
</feature>
<dbReference type="NCBIfam" id="TIGR00915">
    <property type="entry name" value="2A0602"/>
    <property type="match status" value="1"/>
</dbReference>
<dbReference type="SUPFAM" id="SSF82714">
    <property type="entry name" value="Multidrug efflux transporter AcrB TolC docking domain, DN and DC subdomains"/>
    <property type="match status" value="2"/>
</dbReference>
<feature type="transmembrane region" description="Helical" evidence="10">
    <location>
        <begin position="1028"/>
        <end position="1046"/>
    </location>
</feature>
<feature type="compositionally biased region" description="Polar residues" evidence="9">
    <location>
        <begin position="1082"/>
        <end position="1091"/>
    </location>
</feature>
<comment type="caution">
    <text evidence="11">The sequence shown here is derived from an EMBL/GenBank/DDBJ whole genome shotgun (WGS) entry which is preliminary data.</text>
</comment>
<dbReference type="Proteomes" id="UP000031532">
    <property type="component" value="Unassembled WGS sequence"/>
</dbReference>
<evidence type="ECO:0000256" key="1">
    <source>
        <dbReference type="ARBA" id="ARBA00004429"/>
    </source>
</evidence>
<dbReference type="Gene3D" id="3.30.70.1430">
    <property type="entry name" value="Multidrug efflux transporter AcrB pore domain"/>
    <property type="match status" value="2"/>
</dbReference>
<dbReference type="GO" id="GO:0009636">
    <property type="term" value="P:response to toxic substance"/>
    <property type="evidence" value="ECO:0007669"/>
    <property type="project" value="UniProtKB-ARBA"/>
</dbReference>
<feature type="region of interest" description="Disordered" evidence="9">
    <location>
        <begin position="1055"/>
        <end position="1091"/>
    </location>
</feature>
<dbReference type="InterPro" id="IPR001036">
    <property type="entry name" value="Acrflvin-R"/>
</dbReference>
<feature type="transmembrane region" description="Helical" evidence="10">
    <location>
        <begin position="479"/>
        <end position="498"/>
    </location>
</feature>
<name>A0A9X5I5L0_9CYAN</name>
<evidence type="ECO:0000313" key="12">
    <source>
        <dbReference type="Proteomes" id="UP000031532"/>
    </source>
</evidence>
<evidence type="ECO:0000256" key="7">
    <source>
        <dbReference type="ARBA" id="ARBA00022989"/>
    </source>
</evidence>
<evidence type="ECO:0000256" key="10">
    <source>
        <dbReference type="SAM" id="Phobius"/>
    </source>
</evidence>
<feature type="transmembrane region" description="Helical" evidence="10">
    <location>
        <begin position="544"/>
        <end position="563"/>
    </location>
</feature>
<reference evidence="11 12" key="1">
    <citation type="journal article" date="2015" name="Genome Announc.">
        <title>Draft Genome Sequence of the Terrestrial Cyanobacterium Scytonema millei VB511283, Isolated from Eastern India.</title>
        <authorList>
            <person name="Sen D."/>
            <person name="Chandrababunaidu M.M."/>
            <person name="Singh D."/>
            <person name="Sanghi N."/>
            <person name="Ghorai A."/>
            <person name="Mishra G.P."/>
            <person name="Madduluri M."/>
            <person name="Adhikary S.P."/>
            <person name="Tripathy S."/>
        </authorList>
    </citation>
    <scope>NUCLEOTIDE SEQUENCE [LARGE SCALE GENOMIC DNA]</scope>
    <source>
        <strain evidence="11 12">VB511283</strain>
    </source>
</reference>
<evidence type="ECO:0000313" key="11">
    <source>
        <dbReference type="EMBL" id="NHC36135.1"/>
    </source>
</evidence>
<gene>
    <name evidence="11" type="ORF">QH73_0016030</name>
</gene>
<dbReference type="AlphaFoldDB" id="A0A9X5I5L0"/>
<dbReference type="InterPro" id="IPR027463">
    <property type="entry name" value="AcrB_DN_DC_subdom"/>
</dbReference>
<keyword evidence="5" id="KW-0997">Cell inner membrane</keyword>
<dbReference type="EMBL" id="JTJC03000004">
    <property type="protein sequence ID" value="NHC36135.1"/>
    <property type="molecule type" value="Genomic_DNA"/>
</dbReference>
<evidence type="ECO:0000256" key="3">
    <source>
        <dbReference type="ARBA" id="ARBA00022448"/>
    </source>
</evidence>
<feature type="transmembrane region" description="Helical" evidence="10">
    <location>
        <begin position="404"/>
        <end position="426"/>
    </location>
</feature>
<evidence type="ECO:0000256" key="2">
    <source>
        <dbReference type="ARBA" id="ARBA00010942"/>
    </source>
</evidence>
<keyword evidence="4" id="KW-1003">Cell membrane</keyword>
<feature type="transmembrane region" description="Helical" evidence="10">
    <location>
        <begin position="907"/>
        <end position="931"/>
    </location>
</feature>
<feature type="transmembrane region" description="Helical" evidence="10">
    <location>
        <begin position="943"/>
        <end position="968"/>
    </location>
</feature>
<dbReference type="InterPro" id="IPR004764">
    <property type="entry name" value="MdtF-like"/>
</dbReference>
<keyword evidence="3" id="KW-0813">Transport</keyword>
<dbReference type="SUPFAM" id="SSF82866">
    <property type="entry name" value="Multidrug efflux transporter AcrB transmembrane domain"/>
    <property type="match status" value="2"/>
</dbReference>
<keyword evidence="6 10" id="KW-0812">Transmembrane</keyword>
<feature type="transmembrane region" description="Helical" evidence="10">
    <location>
        <begin position="350"/>
        <end position="369"/>
    </location>
</feature>
<evidence type="ECO:0000256" key="5">
    <source>
        <dbReference type="ARBA" id="ARBA00022519"/>
    </source>
</evidence>
<accession>A0A9X5I5L0</accession>
<dbReference type="SUPFAM" id="SSF82693">
    <property type="entry name" value="Multidrug efflux transporter AcrB pore domain, PN1, PN2, PC1 and PC2 subdomains"/>
    <property type="match status" value="4"/>
</dbReference>
<dbReference type="PRINTS" id="PR00702">
    <property type="entry name" value="ACRIFLAVINRP"/>
</dbReference>
<dbReference type="Gene3D" id="3.30.70.1320">
    <property type="entry name" value="Multidrug efflux transporter AcrB pore domain like"/>
    <property type="match status" value="1"/>
</dbReference>
<evidence type="ECO:0000256" key="4">
    <source>
        <dbReference type="ARBA" id="ARBA00022475"/>
    </source>
</evidence>
<dbReference type="OrthoDB" id="9791035at2"/>
<dbReference type="GO" id="GO:0015562">
    <property type="term" value="F:efflux transmembrane transporter activity"/>
    <property type="evidence" value="ECO:0007669"/>
    <property type="project" value="InterPro"/>
</dbReference>
<dbReference type="Gene3D" id="1.20.1640.10">
    <property type="entry name" value="Multidrug efflux transporter AcrB transmembrane domain"/>
    <property type="match status" value="2"/>
</dbReference>
<sequence length="1091" mass="118610">MLLSIANTFIKRPILTTVCTVLILLIGGICIPLLPLDKLPEMALKQVTVTANYLGSDAKTSEENVTTVLERQINGTERVVYMSSQTTNNGDTSINISFPTEMDRNTAQVLVQNNVAVSQAELPEEVNRTGVITQKQSPTITIAYAFYADKDKNDRFTYNPVFVSNYVDRQILDEIKRIEGVGNAVILGERKYAMRIWLDPDALAARQLTAQDAIDAISEQNIQVGAGKIGQQPTPSEQRYEFALRAAGRFTTPEEAENTVVKVGADGTLIRIKDVGRAEIGAQDYSTNAMFDGAPAVGLLVYQLPGTNAWNTAKLVKEKMAELEQNFPPGLKAEVALDNTLFVAASLDEAFKTLIDAIALVFLVIFIFLQDWRTTIVPAIAIPVSLVGAMALAFVLGFSLNQLTLFGIILATGLVVDDGIVVVEAISAKLAQGMKPLQAALDAMGELTGAVVATSVVLMAVFIPVTFFPGTTGIVYKQFALVIAFSIAISTFNALSFSPSMSAIILRRQEEVHGPLGVLFRWFNQVFDWFKAGYTKTVEFLIRIRLLVIPVFIAGLIATGWIYQTTPQGFIPEEDQGYLFAIVEAPAGVSLNYSAELLTRITEEVMLPLPEVEHAFGTAGYGFEGNASNKTLLFVKLKHWEERPGADKSVFGVLQKVNQGLQAKVPEARAIAVNAPPVDGLGSTGGFELYIQNKAALPMEALIDNTQKAIAAAQKRPELAGVFTQFTFGTPMMQISIDRSQAKAQNIEINDIFNTLQTYLGARYINQYVLGGRLYRVYAQAEGTVRSNPEDISRLYVRSQDNNLVRLSNVVNLTRLNYPPIVSHYNAYPAIKIQGAAAPGYSTGQAMQAMEEVAQEVLQPGFGYAWTGTAFQEKSSGGAAPIIFGLAFVMVFLVLAAQYESYVDPTIIMITVPLAILGAIGAVVLRANIFQAGGVWPVVNNNIYAQVALVMLIGLASKNAILIVEFANQSLETGMDITQAAVRAAKERLRPILMTAFAGLVGFWPLVIAKGAGAMSRWSLGTALFGGYLISTILSLFLVPVLYVTIKKLEERFLKPGKSGTPSESEQFPQPPIQDEREQALPNFQASSQHE</sequence>
<dbReference type="Pfam" id="PF00873">
    <property type="entry name" value="ACR_tran"/>
    <property type="match status" value="1"/>
</dbReference>
<comment type="similarity">
    <text evidence="2">Belongs to the resistance-nodulation-cell division (RND) (TC 2.A.6) family.</text>
</comment>
<dbReference type="RefSeq" id="WP_039717163.1">
    <property type="nucleotide sequence ID" value="NZ_JTJC03000004.1"/>
</dbReference>
<dbReference type="GO" id="GO:0005886">
    <property type="term" value="C:plasma membrane"/>
    <property type="evidence" value="ECO:0007669"/>
    <property type="project" value="UniProtKB-SubCell"/>
</dbReference>
<dbReference type="GO" id="GO:0042910">
    <property type="term" value="F:xenobiotic transmembrane transporter activity"/>
    <property type="evidence" value="ECO:0007669"/>
    <property type="project" value="TreeGrafter"/>
</dbReference>
<feature type="transmembrane region" description="Helical" evidence="10">
    <location>
        <begin position="447"/>
        <end position="467"/>
    </location>
</feature>
<evidence type="ECO:0000256" key="6">
    <source>
        <dbReference type="ARBA" id="ARBA00022692"/>
    </source>
</evidence>
<dbReference type="PANTHER" id="PTHR32063:SF11">
    <property type="entry name" value="CATION OR DRUG EFFLUX SYSTEM PROTEIN"/>
    <property type="match status" value="1"/>
</dbReference>
<dbReference type="Gene3D" id="3.30.70.1440">
    <property type="entry name" value="Multidrug efflux transporter AcrB pore domain"/>
    <property type="match status" value="1"/>
</dbReference>
<feature type="transmembrane region" description="Helical" evidence="10">
    <location>
        <begin position="989"/>
        <end position="1008"/>
    </location>
</feature>
<comment type="subcellular location">
    <subcellularLocation>
        <location evidence="1">Cell inner membrane</location>
        <topology evidence="1">Multi-pass membrane protein</topology>
    </subcellularLocation>
</comment>
<proteinExistence type="inferred from homology"/>
<dbReference type="PANTHER" id="PTHR32063">
    <property type="match status" value="1"/>
</dbReference>